<protein>
    <submittedName>
        <fullName evidence="2">Uncharacterized protein LOC115625417</fullName>
    </submittedName>
</protein>
<dbReference type="AlphaFoldDB" id="A0A6J2TMU7"/>
<dbReference type="InterPro" id="IPR006631">
    <property type="entry name" value="DM4_12"/>
</dbReference>
<dbReference type="GeneID" id="115625417"/>
<name>A0A6J2TMU7_DROLE</name>
<dbReference type="SMART" id="SM00718">
    <property type="entry name" value="DM4_12"/>
    <property type="match status" value="1"/>
</dbReference>
<reference evidence="2" key="1">
    <citation type="submission" date="2025-08" db="UniProtKB">
        <authorList>
            <consortium name="RefSeq"/>
        </authorList>
    </citation>
    <scope>IDENTIFICATION</scope>
    <source>
        <strain evidence="2">11010-0011.00</strain>
        <tissue evidence="2">Whole body</tissue>
    </source>
</reference>
<dbReference type="PANTHER" id="PTHR21398:SF4">
    <property type="entry name" value="AGAP002980-PA"/>
    <property type="match status" value="1"/>
</dbReference>
<dbReference type="RefSeq" id="XP_030376317.1">
    <property type="nucleotide sequence ID" value="XM_030520457.1"/>
</dbReference>
<dbReference type="PANTHER" id="PTHR21398">
    <property type="entry name" value="AGAP007094-PA"/>
    <property type="match status" value="1"/>
</dbReference>
<gene>
    <name evidence="2" type="primary">LOC115625417</name>
</gene>
<sequence length="223" mass="25630">MKNYLETLIIVIASITNSSALLYPESTSMSLTSSVSIPVHAFYPDRRILIDWCFSVGYDLPNSLSSFYNIPIWPGFANLPQTQAQTKRELPRNKTEFEMYAKYGRDGLAQMHPQDFSAGELYEAIEDFLTSYGFDETCLLRSVCELARHPFNDQYQFILTDLVTFILSPSQHNGFLDTEHIYKQAYEEAELNGFLGKDCKLLYSHCKHDILQLISKFMFPSNL</sequence>
<keyword evidence="1" id="KW-1185">Reference proteome</keyword>
<organism evidence="1 2">
    <name type="scientific">Drosophila lebanonensis</name>
    <name type="common">Fruit fly</name>
    <name type="synonym">Scaptodrosophila lebanonensis</name>
    <dbReference type="NCBI Taxonomy" id="7225"/>
    <lineage>
        <taxon>Eukaryota</taxon>
        <taxon>Metazoa</taxon>
        <taxon>Ecdysozoa</taxon>
        <taxon>Arthropoda</taxon>
        <taxon>Hexapoda</taxon>
        <taxon>Insecta</taxon>
        <taxon>Pterygota</taxon>
        <taxon>Neoptera</taxon>
        <taxon>Endopterygota</taxon>
        <taxon>Diptera</taxon>
        <taxon>Brachycera</taxon>
        <taxon>Muscomorpha</taxon>
        <taxon>Ephydroidea</taxon>
        <taxon>Drosophilidae</taxon>
        <taxon>Scaptodrosophila</taxon>
    </lineage>
</organism>
<evidence type="ECO:0000313" key="1">
    <source>
        <dbReference type="Proteomes" id="UP000504634"/>
    </source>
</evidence>
<proteinExistence type="predicted"/>
<dbReference type="Proteomes" id="UP000504634">
    <property type="component" value="Unplaced"/>
</dbReference>
<dbReference type="Pfam" id="PF07841">
    <property type="entry name" value="DM4_12"/>
    <property type="match status" value="1"/>
</dbReference>
<evidence type="ECO:0000313" key="2">
    <source>
        <dbReference type="RefSeq" id="XP_030376317.1"/>
    </source>
</evidence>
<accession>A0A6J2TMU7</accession>
<dbReference type="OrthoDB" id="8186940at2759"/>